<evidence type="ECO:0000313" key="3">
    <source>
        <dbReference type="Proteomes" id="UP000278542"/>
    </source>
</evidence>
<organism evidence="2 3">
    <name type="scientific">Orbus hercynius</name>
    <dbReference type="NCBI Taxonomy" id="593135"/>
    <lineage>
        <taxon>Bacteria</taxon>
        <taxon>Pseudomonadati</taxon>
        <taxon>Pseudomonadota</taxon>
        <taxon>Gammaproteobacteria</taxon>
        <taxon>Orbales</taxon>
        <taxon>Orbaceae</taxon>
        <taxon>Orbus</taxon>
    </lineage>
</organism>
<dbReference type="OrthoDB" id="7157734at2"/>
<accession>A0A495RKE9</accession>
<dbReference type="AlphaFoldDB" id="A0A495RKE9"/>
<name>A0A495RKE9_9GAMM</name>
<dbReference type="InterPro" id="IPR017516">
    <property type="entry name" value="AbrB_dup"/>
</dbReference>
<keyword evidence="1" id="KW-0812">Transmembrane</keyword>
<dbReference type="PANTHER" id="PTHR38457:SF1">
    <property type="entry name" value="REGULATOR ABRB-RELATED"/>
    <property type="match status" value="1"/>
</dbReference>
<keyword evidence="3" id="KW-1185">Reference proteome</keyword>
<evidence type="ECO:0000313" key="2">
    <source>
        <dbReference type="EMBL" id="RKS87784.1"/>
    </source>
</evidence>
<gene>
    <name evidence="2" type="ORF">DES39_1027</name>
</gene>
<keyword evidence="1" id="KW-0472">Membrane</keyword>
<dbReference type="GO" id="GO:0010468">
    <property type="term" value="P:regulation of gene expression"/>
    <property type="evidence" value="ECO:0007669"/>
    <property type="project" value="InterPro"/>
</dbReference>
<feature type="transmembrane region" description="Helical" evidence="1">
    <location>
        <begin position="212"/>
        <end position="228"/>
    </location>
</feature>
<proteinExistence type="predicted"/>
<sequence>MEKQRAIKWKWCVVISLSFVITLIIYINQIPASFLLGPMLAGIILGLRNVSVYIPKKIFNLSQGILGCLTAKAITANVLFDLMSYWHLALVITISTVLISVVVGVIMVKFSALPGSTAVWGVMPGGASAMVGICGDYGADARLVALIQYLRVIGVVLMLAIFSHFFAIETMTNSMPQTVWFALPSWNLLYTILIAVVGVIITGLIRFPSGRILLPMVIGAVLQINGFVQLETPLWLLLLCFGSIGLSVGLRFNIAVIKLAIKALPIILLSIIIMLVFCYGQALLLHHYLGIDYLTCFLATSPGGLETSVIIALDTQSNLAIILPLQILRFFSVLVFGPIIARYLSKKLY</sequence>
<dbReference type="PANTHER" id="PTHR38457">
    <property type="entry name" value="REGULATOR ABRB-RELATED"/>
    <property type="match status" value="1"/>
</dbReference>
<dbReference type="GO" id="GO:0016020">
    <property type="term" value="C:membrane"/>
    <property type="evidence" value="ECO:0007669"/>
    <property type="project" value="InterPro"/>
</dbReference>
<feature type="transmembrane region" description="Helical" evidence="1">
    <location>
        <begin position="86"/>
        <end position="108"/>
    </location>
</feature>
<dbReference type="Proteomes" id="UP000278542">
    <property type="component" value="Unassembled WGS sequence"/>
</dbReference>
<evidence type="ECO:0008006" key="4">
    <source>
        <dbReference type="Google" id="ProtNLM"/>
    </source>
</evidence>
<feature type="transmembrane region" description="Helical" evidence="1">
    <location>
        <begin position="234"/>
        <end position="254"/>
    </location>
</feature>
<dbReference type="InterPro" id="IPR007820">
    <property type="entry name" value="AbrB_fam"/>
</dbReference>
<dbReference type="NCBIfam" id="TIGR03082">
    <property type="entry name" value="Gneg_AbrB_dup"/>
    <property type="match status" value="2"/>
</dbReference>
<dbReference type="EMBL" id="RBWY01000001">
    <property type="protein sequence ID" value="RKS87784.1"/>
    <property type="molecule type" value="Genomic_DNA"/>
</dbReference>
<keyword evidence="1" id="KW-1133">Transmembrane helix</keyword>
<dbReference type="Pfam" id="PF05145">
    <property type="entry name" value="AbrB"/>
    <property type="match status" value="1"/>
</dbReference>
<evidence type="ECO:0000256" key="1">
    <source>
        <dbReference type="SAM" id="Phobius"/>
    </source>
</evidence>
<reference evidence="2 3" key="1">
    <citation type="submission" date="2018-10" db="EMBL/GenBank/DDBJ databases">
        <title>Genomic Encyclopedia of Type Strains, Phase IV (KMG-IV): sequencing the most valuable type-strain genomes for metagenomic binning, comparative biology and taxonomic classification.</title>
        <authorList>
            <person name="Goeker M."/>
        </authorList>
    </citation>
    <scope>NUCLEOTIDE SEQUENCE [LARGE SCALE GENOMIC DNA]</scope>
    <source>
        <strain evidence="2 3">DSM 22228</strain>
    </source>
</reference>
<feature type="transmembrane region" description="Helical" evidence="1">
    <location>
        <begin position="58"/>
        <end position="80"/>
    </location>
</feature>
<dbReference type="RefSeq" id="WP_121144654.1">
    <property type="nucleotide sequence ID" value="NZ_RBWY01000001.1"/>
</dbReference>
<feature type="transmembrane region" description="Helical" evidence="1">
    <location>
        <begin position="266"/>
        <end position="289"/>
    </location>
</feature>
<feature type="transmembrane region" description="Helical" evidence="1">
    <location>
        <begin position="188"/>
        <end position="205"/>
    </location>
</feature>
<feature type="transmembrane region" description="Helical" evidence="1">
    <location>
        <begin position="321"/>
        <end position="344"/>
    </location>
</feature>
<protein>
    <recommendedName>
        <fullName evidence="4">AbrB family transcriptional regulator</fullName>
    </recommendedName>
</protein>
<feature type="transmembrane region" description="Helical" evidence="1">
    <location>
        <begin position="7"/>
        <end position="27"/>
    </location>
</feature>
<feature type="transmembrane region" description="Helical" evidence="1">
    <location>
        <begin position="149"/>
        <end position="168"/>
    </location>
</feature>
<dbReference type="PIRSF" id="PIRSF038991">
    <property type="entry name" value="Protein_AbrB"/>
    <property type="match status" value="1"/>
</dbReference>
<comment type="caution">
    <text evidence="2">The sequence shown here is derived from an EMBL/GenBank/DDBJ whole genome shotgun (WGS) entry which is preliminary data.</text>
</comment>